<evidence type="ECO:0000313" key="2">
    <source>
        <dbReference type="Proteomes" id="UP000283210"/>
    </source>
</evidence>
<accession>A0A3S2M153</accession>
<reference evidence="1 2" key="2">
    <citation type="submission" date="2019-01" db="EMBL/GenBank/DDBJ databases">
        <title>A chromosome length genome reference of the Java medaka (oryzias javanicus).</title>
        <authorList>
            <person name="Herpin A."/>
            <person name="Takehana Y."/>
            <person name="Naruse K."/>
            <person name="Ansai S."/>
            <person name="Kawaguchi M."/>
        </authorList>
    </citation>
    <scope>NUCLEOTIDE SEQUENCE [LARGE SCALE GENOMIC DNA]</scope>
    <source>
        <strain evidence="1">RS831</strain>
        <tissue evidence="1">Whole body</tissue>
    </source>
</reference>
<gene>
    <name evidence="1" type="ORF">OJAV_G00119740</name>
</gene>
<organism evidence="1 2">
    <name type="scientific">Oryzias javanicus</name>
    <name type="common">Javanese ricefish</name>
    <name type="synonym">Aplocheilus javanicus</name>
    <dbReference type="NCBI Taxonomy" id="123683"/>
    <lineage>
        <taxon>Eukaryota</taxon>
        <taxon>Metazoa</taxon>
        <taxon>Chordata</taxon>
        <taxon>Craniata</taxon>
        <taxon>Vertebrata</taxon>
        <taxon>Euteleostomi</taxon>
        <taxon>Actinopterygii</taxon>
        <taxon>Neopterygii</taxon>
        <taxon>Teleostei</taxon>
        <taxon>Neoteleostei</taxon>
        <taxon>Acanthomorphata</taxon>
        <taxon>Ovalentaria</taxon>
        <taxon>Atherinomorphae</taxon>
        <taxon>Beloniformes</taxon>
        <taxon>Adrianichthyidae</taxon>
        <taxon>Oryziinae</taxon>
        <taxon>Oryzias</taxon>
    </lineage>
</organism>
<proteinExistence type="predicted"/>
<protein>
    <submittedName>
        <fullName evidence="1">Uncharacterized protein</fullName>
    </submittedName>
</protein>
<dbReference type="EMBL" id="CM012448">
    <property type="protein sequence ID" value="RVE65784.1"/>
    <property type="molecule type" value="Genomic_DNA"/>
</dbReference>
<reference evidence="1 2" key="1">
    <citation type="submission" date="2018-11" db="EMBL/GenBank/DDBJ databases">
        <authorList>
            <person name="Lopez-Roques C."/>
            <person name="Donnadieu C."/>
            <person name="Bouchez O."/>
            <person name="Klopp C."/>
            <person name="Cabau C."/>
            <person name="Zahm M."/>
        </authorList>
    </citation>
    <scope>NUCLEOTIDE SEQUENCE [LARGE SCALE GENOMIC DNA]</scope>
    <source>
        <strain evidence="1">RS831</strain>
        <tissue evidence="1">Whole body</tissue>
    </source>
</reference>
<dbReference type="Proteomes" id="UP000283210">
    <property type="component" value="Chromosome 12"/>
</dbReference>
<name>A0A3S2M153_ORYJA</name>
<keyword evidence="2" id="KW-1185">Reference proteome</keyword>
<dbReference type="AlphaFoldDB" id="A0A3S2M153"/>
<sequence>MVIQCNFACGMLLIPYKAGPGVGHSHTEEGTFQMKHPISFPQLYKVRSQLCNFKAEQRSFWELGGLRVPP</sequence>
<evidence type="ECO:0000313" key="1">
    <source>
        <dbReference type="EMBL" id="RVE65784.1"/>
    </source>
</evidence>